<feature type="transmembrane region" description="Helical" evidence="1">
    <location>
        <begin position="364"/>
        <end position="387"/>
    </location>
</feature>
<feature type="transmembrane region" description="Helical" evidence="1">
    <location>
        <begin position="229"/>
        <end position="250"/>
    </location>
</feature>
<organism evidence="3 4">
    <name type="scientific">Flavobacterium arcticum</name>
    <dbReference type="NCBI Taxonomy" id="1784713"/>
    <lineage>
        <taxon>Bacteria</taxon>
        <taxon>Pseudomonadati</taxon>
        <taxon>Bacteroidota</taxon>
        <taxon>Flavobacteriia</taxon>
        <taxon>Flavobacteriales</taxon>
        <taxon>Flavobacteriaceae</taxon>
        <taxon>Flavobacterium</taxon>
    </lineage>
</organism>
<dbReference type="KEGG" id="fat:DVK85_10730"/>
<keyword evidence="1" id="KW-0812">Transmembrane</keyword>
<feature type="transmembrane region" description="Helical" evidence="1">
    <location>
        <begin position="393"/>
        <end position="412"/>
    </location>
</feature>
<protein>
    <recommendedName>
        <fullName evidence="2">YdbS-like PH domain-containing protein</fullName>
    </recommendedName>
</protein>
<feature type="domain" description="YdbS-like PH" evidence="2">
    <location>
        <begin position="259"/>
        <end position="338"/>
    </location>
</feature>
<dbReference type="OrthoDB" id="1049931at2"/>
<feature type="domain" description="YdbS-like PH" evidence="2">
    <location>
        <begin position="412"/>
        <end position="473"/>
    </location>
</feature>
<proteinExistence type="predicted"/>
<feature type="transmembrane region" description="Helical" evidence="1">
    <location>
        <begin position="12"/>
        <end position="36"/>
    </location>
</feature>
<keyword evidence="1" id="KW-0472">Membrane</keyword>
<dbReference type="EMBL" id="CP031188">
    <property type="protein sequence ID" value="AXG74679.1"/>
    <property type="molecule type" value="Genomic_DNA"/>
</dbReference>
<dbReference type="PANTHER" id="PTHR34473">
    <property type="entry name" value="UPF0699 TRANSMEMBRANE PROTEIN YDBS"/>
    <property type="match status" value="1"/>
</dbReference>
<reference evidence="3 4" key="1">
    <citation type="submission" date="2018-07" db="EMBL/GenBank/DDBJ databases">
        <title>Complete genome sequence of Flavobacterium arcticum type strain SM1502T.</title>
        <authorList>
            <person name="Li Y."/>
            <person name="Li D.-D."/>
        </authorList>
    </citation>
    <scope>NUCLEOTIDE SEQUENCE [LARGE SCALE GENOMIC DNA]</scope>
    <source>
        <strain evidence="3 4">SM1502</strain>
    </source>
</reference>
<dbReference type="RefSeq" id="WP_114678437.1">
    <property type="nucleotide sequence ID" value="NZ_CP031188.1"/>
</dbReference>
<dbReference type="PIRSF" id="PIRSF026631">
    <property type="entry name" value="UCP026631"/>
    <property type="match status" value="1"/>
</dbReference>
<accession>A0A345HDL9</accession>
<evidence type="ECO:0000313" key="3">
    <source>
        <dbReference type="EMBL" id="AXG74679.1"/>
    </source>
</evidence>
<keyword evidence="4" id="KW-1185">Reference proteome</keyword>
<evidence type="ECO:0000259" key="2">
    <source>
        <dbReference type="Pfam" id="PF03703"/>
    </source>
</evidence>
<feature type="transmembrane region" description="Helical" evidence="1">
    <location>
        <begin position="48"/>
        <end position="67"/>
    </location>
</feature>
<dbReference type="InterPro" id="IPR014529">
    <property type="entry name" value="UCP026631"/>
</dbReference>
<gene>
    <name evidence="3" type="ORF">DVK85_10730</name>
</gene>
<feature type="transmembrane region" description="Helical" evidence="1">
    <location>
        <begin position="191"/>
        <end position="209"/>
    </location>
</feature>
<dbReference type="PANTHER" id="PTHR34473:SF2">
    <property type="entry name" value="UPF0699 TRANSMEMBRANE PROTEIN YDBT"/>
    <property type="match status" value="1"/>
</dbReference>
<dbReference type="AlphaFoldDB" id="A0A345HDL9"/>
<sequence length="500" mass="57773">MKRSFNSPQRQSLVGVVVMFTDTLQGVVRSLWPILLVWVFRINEMNKIYLGLGVAAVMLLIGIIAYLKYYNFTFFLDEDNEEFVIRKGILNKSRIAIPLDKIQQVNINQSLIQRFIGVHELEVDTAGSSKKEVTIKAISHNLAVALKEHLLESKKNIDKDTVTEEGTTKEEYPFIQISLLSLLKTGITSNYARSFALLFAFVITVYQNIEDYIDASGYDTGSLEEYINPTVLFQFVGFIILAIIVLTLLVNLSRTILKYFNYKITQQQNSLLLSYGLLNTHNTIIRPERVQIVTVGRNYFQKKMNIQDIRIRQASNLDTNSKEQRKLAIEIPGCSEKEKDVLIKFLLGKIPERGVMLKLSIRKVIVQVIKFLIVPFGIFFLFAYLGYSELYNYVIFLPLYLLFVVTLIYFAYRNSRLFVNNEFIIKQNGAWDIDNHFLAPHKIQAISLKQNFWHKKSDIGRVTLYTAGGTLTFGLADYTRLKQLTNYWLYQVETTDKNWM</sequence>
<name>A0A345HDL9_9FLAO</name>
<dbReference type="Pfam" id="PF03703">
    <property type="entry name" value="bPH_2"/>
    <property type="match status" value="3"/>
</dbReference>
<dbReference type="InterPro" id="IPR005182">
    <property type="entry name" value="YdbS-like_PH"/>
</dbReference>
<feature type="domain" description="YdbS-like PH" evidence="2">
    <location>
        <begin position="69"/>
        <end position="150"/>
    </location>
</feature>
<dbReference type="Proteomes" id="UP000253951">
    <property type="component" value="Chromosome"/>
</dbReference>
<evidence type="ECO:0000313" key="4">
    <source>
        <dbReference type="Proteomes" id="UP000253951"/>
    </source>
</evidence>
<keyword evidence="1" id="KW-1133">Transmembrane helix</keyword>
<evidence type="ECO:0000256" key="1">
    <source>
        <dbReference type="SAM" id="Phobius"/>
    </source>
</evidence>